<dbReference type="AlphaFoldDB" id="A0A645GNZ1"/>
<dbReference type="EMBL" id="VSSQ01079000">
    <property type="protein sequence ID" value="MPN28638.1"/>
    <property type="molecule type" value="Genomic_DNA"/>
</dbReference>
<organism evidence="1">
    <name type="scientific">bioreactor metagenome</name>
    <dbReference type="NCBI Taxonomy" id="1076179"/>
    <lineage>
        <taxon>unclassified sequences</taxon>
        <taxon>metagenomes</taxon>
        <taxon>ecological metagenomes</taxon>
    </lineage>
</organism>
<proteinExistence type="predicted"/>
<evidence type="ECO:0000313" key="1">
    <source>
        <dbReference type="EMBL" id="MPN28638.1"/>
    </source>
</evidence>
<comment type="caution">
    <text evidence="1">The sequence shown here is derived from an EMBL/GenBank/DDBJ whole genome shotgun (WGS) entry which is preliminary data.</text>
</comment>
<gene>
    <name evidence="1" type="ORF">SDC9_176081</name>
</gene>
<accession>A0A645GNZ1</accession>
<reference evidence="1" key="1">
    <citation type="submission" date="2019-08" db="EMBL/GenBank/DDBJ databases">
        <authorList>
            <person name="Kucharzyk K."/>
            <person name="Murdoch R.W."/>
            <person name="Higgins S."/>
            <person name="Loffler F."/>
        </authorList>
    </citation>
    <scope>NUCLEOTIDE SEQUENCE</scope>
</reference>
<protein>
    <submittedName>
        <fullName evidence="1">Uncharacterized protein</fullName>
    </submittedName>
</protein>
<sequence length="200" mass="21306">MRLSQIDHEDGHALAFLLHFGQRRGARQQDHEVAVLDAADPDLLTVDHIAPVLLHGAGLDLGGVRARGGLCDTHGLQPPFARGDARQVFLLLRLRAMAQQRAHVVHLAVTGARVAATAVDLLHDDAGLGQAQAAATVLLRNQRGQPAGLGQRVHKGLGIDALLVDLAEILVGKLRTQRADGIADLVVVIGAGVFYHFKPF</sequence>
<name>A0A645GNZ1_9ZZZZ</name>